<proteinExistence type="predicted"/>
<sequence>MPGTAAASLAPIFTGGTASTLFMANEGDKPWLGLVLYSHVRPESTMPLYHNAAKVTGEVRVALESPINIGSIDVWVVITADSSLDTFKPPLKSMTVNLWNRKKGDPRSPAGGPFKGKFPAGTFVFPFELPELPQDTLVKHPDDTKHRNQARVPFPPTYFVSKTMSFWGKVKYTAGVNVVRDWPWRPRRRVRHGDASTSRSPSRCLVLRHRSLTSPRARTGPSIERSSVDGP</sequence>
<reference evidence="2" key="1">
    <citation type="submission" date="2023-03" db="EMBL/GenBank/DDBJ databases">
        <title>Massive genome expansion in bonnet fungi (Mycena s.s.) driven by repeated elements and novel gene families across ecological guilds.</title>
        <authorList>
            <consortium name="Lawrence Berkeley National Laboratory"/>
            <person name="Harder C.B."/>
            <person name="Miyauchi S."/>
            <person name="Viragh M."/>
            <person name="Kuo A."/>
            <person name="Thoen E."/>
            <person name="Andreopoulos B."/>
            <person name="Lu D."/>
            <person name="Skrede I."/>
            <person name="Drula E."/>
            <person name="Henrissat B."/>
            <person name="Morin E."/>
            <person name="Kohler A."/>
            <person name="Barry K."/>
            <person name="LaButti K."/>
            <person name="Morin E."/>
            <person name="Salamov A."/>
            <person name="Lipzen A."/>
            <person name="Mereny Z."/>
            <person name="Hegedus B."/>
            <person name="Baldrian P."/>
            <person name="Stursova M."/>
            <person name="Weitz H."/>
            <person name="Taylor A."/>
            <person name="Grigoriev I.V."/>
            <person name="Nagy L.G."/>
            <person name="Martin F."/>
            <person name="Kauserud H."/>
        </authorList>
    </citation>
    <scope>NUCLEOTIDE SEQUENCE</scope>
    <source>
        <strain evidence="2">CBHHK200</strain>
    </source>
</reference>
<accession>A0AAD6T2E2</accession>
<evidence type="ECO:0000256" key="1">
    <source>
        <dbReference type="SAM" id="MobiDB-lite"/>
    </source>
</evidence>
<dbReference type="AlphaFoldDB" id="A0AAD6T2E2"/>
<keyword evidence="3" id="KW-1185">Reference proteome</keyword>
<dbReference type="Proteomes" id="UP001218188">
    <property type="component" value="Unassembled WGS sequence"/>
</dbReference>
<gene>
    <name evidence="2" type="ORF">C8F04DRAFT_389978</name>
</gene>
<evidence type="ECO:0000313" key="3">
    <source>
        <dbReference type="Proteomes" id="UP001218188"/>
    </source>
</evidence>
<evidence type="ECO:0000313" key="2">
    <source>
        <dbReference type="EMBL" id="KAJ7038054.1"/>
    </source>
</evidence>
<organism evidence="2 3">
    <name type="scientific">Mycena alexandri</name>
    <dbReference type="NCBI Taxonomy" id="1745969"/>
    <lineage>
        <taxon>Eukaryota</taxon>
        <taxon>Fungi</taxon>
        <taxon>Dikarya</taxon>
        <taxon>Basidiomycota</taxon>
        <taxon>Agaricomycotina</taxon>
        <taxon>Agaricomycetes</taxon>
        <taxon>Agaricomycetidae</taxon>
        <taxon>Agaricales</taxon>
        <taxon>Marasmiineae</taxon>
        <taxon>Mycenaceae</taxon>
        <taxon>Mycena</taxon>
    </lineage>
</organism>
<comment type="caution">
    <text evidence="2">The sequence shown here is derived from an EMBL/GenBank/DDBJ whole genome shotgun (WGS) entry which is preliminary data.</text>
</comment>
<name>A0AAD6T2E2_9AGAR</name>
<dbReference type="Gene3D" id="2.60.40.640">
    <property type="match status" value="1"/>
</dbReference>
<feature type="region of interest" description="Disordered" evidence="1">
    <location>
        <begin position="189"/>
        <end position="231"/>
    </location>
</feature>
<protein>
    <submittedName>
        <fullName evidence="2">Uncharacterized protein</fullName>
    </submittedName>
</protein>
<dbReference type="EMBL" id="JARJCM010000034">
    <property type="protein sequence ID" value="KAJ7038054.1"/>
    <property type="molecule type" value="Genomic_DNA"/>
</dbReference>
<dbReference type="InterPro" id="IPR014752">
    <property type="entry name" value="Arrestin-like_C"/>
</dbReference>